<keyword evidence="1" id="KW-0813">Transport</keyword>
<dbReference type="InterPro" id="IPR003593">
    <property type="entry name" value="AAA+_ATPase"/>
</dbReference>
<dbReference type="InterPro" id="IPR003439">
    <property type="entry name" value="ABC_transporter-like_ATP-bd"/>
</dbReference>
<dbReference type="RefSeq" id="WP_013646052.1">
    <property type="nucleotide sequence ID" value="NC_015216.1"/>
</dbReference>
<dbReference type="InterPro" id="IPR050153">
    <property type="entry name" value="Metal_Ion_Import_ABC"/>
</dbReference>
<dbReference type="HOGENOM" id="CLU_000604_1_11_2"/>
<keyword evidence="2" id="KW-0547">Nucleotide-binding</keyword>
<evidence type="ECO:0000313" key="6">
    <source>
        <dbReference type="Proteomes" id="UP000007490"/>
    </source>
</evidence>
<protein>
    <submittedName>
        <fullName evidence="5">Iron-chelate-transporting ATPase</fullName>
        <ecNumber evidence="5">3.6.3.34</ecNumber>
    </submittedName>
</protein>
<dbReference type="eggNOG" id="arCOG00198">
    <property type="taxonomic scope" value="Archaea"/>
</dbReference>
<dbReference type="PANTHER" id="PTHR42734:SF19">
    <property type="entry name" value="IRON COMPOUNDS ABC TRANSPORTER, ATP-BINDING PROTEIN"/>
    <property type="match status" value="1"/>
</dbReference>
<accession>F0T767</accession>
<dbReference type="FunFam" id="3.40.50.300:FF:000134">
    <property type="entry name" value="Iron-enterobactin ABC transporter ATP-binding protein"/>
    <property type="match status" value="1"/>
</dbReference>
<gene>
    <name evidence="5" type="ordered locus">Metbo_2488</name>
</gene>
<dbReference type="GO" id="GO:0005524">
    <property type="term" value="F:ATP binding"/>
    <property type="evidence" value="ECO:0007669"/>
    <property type="project" value="UniProtKB-KW"/>
</dbReference>
<evidence type="ECO:0000313" key="5">
    <source>
        <dbReference type="EMBL" id="ADZ10701.1"/>
    </source>
</evidence>
<proteinExistence type="predicted"/>
<dbReference type="SMART" id="SM00382">
    <property type="entry name" value="AAA"/>
    <property type="match status" value="1"/>
</dbReference>
<evidence type="ECO:0000256" key="1">
    <source>
        <dbReference type="ARBA" id="ARBA00022448"/>
    </source>
</evidence>
<feature type="domain" description="ABC transporter" evidence="4">
    <location>
        <begin position="4"/>
        <end position="240"/>
    </location>
</feature>
<keyword evidence="3" id="KW-0067">ATP-binding</keyword>
<evidence type="ECO:0000256" key="2">
    <source>
        <dbReference type="ARBA" id="ARBA00022741"/>
    </source>
</evidence>
<reference evidence="6" key="1">
    <citation type="submission" date="2011-02" db="EMBL/GenBank/DDBJ databases">
        <title>Complete sequence of Methanobacterium sp. AL-21.</title>
        <authorList>
            <consortium name="US DOE Joint Genome Institute"/>
            <person name="Lucas S."/>
            <person name="Copeland A."/>
            <person name="Lapidus A."/>
            <person name="Cheng J.-F."/>
            <person name="Goodwin L."/>
            <person name="Pitluck S."/>
            <person name="Chertkov O."/>
            <person name="Detter J.C."/>
            <person name="Han C."/>
            <person name="Tapia R."/>
            <person name="Land M."/>
            <person name="Hauser L."/>
            <person name="Kyrpides N."/>
            <person name="Ivanova N."/>
            <person name="Mikhailova N."/>
            <person name="Pagani I."/>
            <person name="Cadillo-Quiroz H."/>
            <person name="Imachi H."/>
            <person name="Zinder S."/>
            <person name="Liu W."/>
            <person name="Woyke T."/>
        </authorList>
    </citation>
    <scope>NUCLEOTIDE SEQUENCE [LARGE SCALE GENOMIC DNA]</scope>
    <source>
        <strain evidence="6">AL-21</strain>
    </source>
</reference>
<dbReference type="GO" id="GO:0016887">
    <property type="term" value="F:ATP hydrolysis activity"/>
    <property type="evidence" value="ECO:0007669"/>
    <property type="project" value="InterPro"/>
</dbReference>
<dbReference type="CDD" id="cd03214">
    <property type="entry name" value="ABC_Iron-Siderophores_B12_Hemin"/>
    <property type="match status" value="1"/>
</dbReference>
<sequence length="264" mass="29567">MTILEVKNATFAYENSDNIFEGVNLTVDRGDVICILGSNGCGKTTLMKCMNKLHELKDGAVYINGENIKTMDQRTIARNIGYIPQGHVSTFAFSVFDVVLMGRTPHLDYLDSPGKKDRLITEEALKKFGIYHLKNKPYTSLSGGEQQLVFFARVIAQQPQILLLDEPTSHLDFGNQLKTLNIISKLSQEGIAIVMTSHYPDHAFISANKVALMKDQGFLGIDTPNNIITTENMERVYGIHVKIMEISPNRKICVPIEILTDYNK</sequence>
<dbReference type="KEGG" id="mel:Metbo_2488"/>
<name>F0T767_METLA</name>
<dbReference type="PROSITE" id="PS00211">
    <property type="entry name" value="ABC_TRANSPORTER_1"/>
    <property type="match status" value="1"/>
</dbReference>
<dbReference type="Pfam" id="PF00005">
    <property type="entry name" value="ABC_tran"/>
    <property type="match status" value="1"/>
</dbReference>
<dbReference type="GeneID" id="10278962"/>
<keyword evidence="6" id="KW-1185">Reference proteome</keyword>
<reference evidence="5 6" key="2">
    <citation type="journal article" date="2014" name="Int. J. Syst. Evol. Microbiol.">
        <title>Methanobacterium paludis sp. nov. and a novel strain of Methanobacterium lacus isolated from northern peatlands.</title>
        <authorList>
            <person name="Cadillo-Quiroz H."/>
            <person name="Brauer S.L."/>
            <person name="Goodson N."/>
            <person name="Yavitt J.B."/>
            <person name="Zinder S.H."/>
        </authorList>
    </citation>
    <scope>NUCLEOTIDE SEQUENCE [LARGE SCALE GENOMIC DNA]</scope>
    <source>
        <strain evidence="5 6">AL-21</strain>
    </source>
</reference>
<evidence type="ECO:0000259" key="4">
    <source>
        <dbReference type="PROSITE" id="PS50893"/>
    </source>
</evidence>
<evidence type="ECO:0000256" key="3">
    <source>
        <dbReference type="ARBA" id="ARBA00022840"/>
    </source>
</evidence>
<keyword evidence="5" id="KW-0378">Hydrolase</keyword>
<dbReference type="PANTHER" id="PTHR42734">
    <property type="entry name" value="METAL TRANSPORT SYSTEM ATP-BINDING PROTEIN TM_0124-RELATED"/>
    <property type="match status" value="1"/>
</dbReference>
<organism evidence="5 6">
    <name type="scientific">Methanobacterium lacus (strain AL-21)</name>
    <dbReference type="NCBI Taxonomy" id="877455"/>
    <lineage>
        <taxon>Archaea</taxon>
        <taxon>Methanobacteriati</taxon>
        <taxon>Methanobacteriota</taxon>
        <taxon>Methanomada group</taxon>
        <taxon>Methanobacteria</taxon>
        <taxon>Methanobacteriales</taxon>
        <taxon>Methanobacteriaceae</taxon>
        <taxon>Methanobacterium</taxon>
    </lineage>
</organism>
<dbReference type="PROSITE" id="PS50893">
    <property type="entry name" value="ABC_TRANSPORTER_2"/>
    <property type="match status" value="1"/>
</dbReference>
<dbReference type="Gene3D" id="3.40.50.300">
    <property type="entry name" value="P-loop containing nucleotide triphosphate hydrolases"/>
    <property type="match status" value="1"/>
</dbReference>
<dbReference type="InterPro" id="IPR017871">
    <property type="entry name" value="ABC_transporter-like_CS"/>
</dbReference>
<dbReference type="AlphaFoldDB" id="F0T767"/>
<dbReference type="STRING" id="877455.Metbo_2488"/>
<dbReference type="Proteomes" id="UP000007490">
    <property type="component" value="Chromosome"/>
</dbReference>
<dbReference type="EMBL" id="CP002551">
    <property type="protein sequence ID" value="ADZ10701.1"/>
    <property type="molecule type" value="Genomic_DNA"/>
</dbReference>
<dbReference type="EC" id="3.6.3.34" evidence="5"/>
<dbReference type="InterPro" id="IPR027417">
    <property type="entry name" value="P-loop_NTPase"/>
</dbReference>
<dbReference type="SUPFAM" id="SSF52540">
    <property type="entry name" value="P-loop containing nucleoside triphosphate hydrolases"/>
    <property type="match status" value="1"/>
</dbReference>